<organism evidence="3">
    <name type="scientific">Timema shepardi</name>
    <name type="common">Walking stick</name>
    <dbReference type="NCBI Taxonomy" id="629360"/>
    <lineage>
        <taxon>Eukaryota</taxon>
        <taxon>Metazoa</taxon>
        <taxon>Ecdysozoa</taxon>
        <taxon>Arthropoda</taxon>
        <taxon>Hexapoda</taxon>
        <taxon>Insecta</taxon>
        <taxon>Pterygota</taxon>
        <taxon>Neoptera</taxon>
        <taxon>Polyneoptera</taxon>
        <taxon>Phasmatodea</taxon>
        <taxon>Timematodea</taxon>
        <taxon>Timematoidea</taxon>
        <taxon>Timematidae</taxon>
        <taxon>Timema</taxon>
    </lineage>
</organism>
<dbReference type="Gene3D" id="3.15.10.50">
    <property type="match status" value="1"/>
</dbReference>
<feature type="region of interest" description="Disordered" evidence="1">
    <location>
        <begin position="47"/>
        <end position="67"/>
    </location>
</feature>
<feature type="signal peptide" evidence="2">
    <location>
        <begin position="1"/>
        <end position="44"/>
    </location>
</feature>
<protein>
    <recommendedName>
        <fullName evidence="4">CHRD domain-containing protein</fullName>
    </recommendedName>
</protein>
<accession>A0A7R9G102</accession>
<evidence type="ECO:0000256" key="1">
    <source>
        <dbReference type="SAM" id="MobiDB-lite"/>
    </source>
</evidence>
<feature type="chain" id="PRO_5031310926" description="CHRD domain-containing protein" evidence="2">
    <location>
        <begin position="45"/>
        <end position="264"/>
    </location>
</feature>
<dbReference type="AlphaFoldDB" id="A0A7R9G102"/>
<proteinExistence type="predicted"/>
<reference evidence="3" key="1">
    <citation type="submission" date="2020-11" db="EMBL/GenBank/DDBJ databases">
        <authorList>
            <person name="Tran Van P."/>
        </authorList>
    </citation>
    <scope>NUCLEOTIDE SEQUENCE</scope>
</reference>
<gene>
    <name evidence="3" type="ORF">TSIB3V08_LOCUS5893</name>
</gene>
<dbReference type="EMBL" id="OC002383">
    <property type="protein sequence ID" value="CAD7261766.1"/>
    <property type="molecule type" value="Genomic_DNA"/>
</dbReference>
<name>A0A7R9G102_TIMSH</name>
<evidence type="ECO:0000313" key="3">
    <source>
        <dbReference type="EMBL" id="CAD7261766.1"/>
    </source>
</evidence>
<evidence type="ECO:0008006" key="4">
    <source>
        <dbReference type="Google" id="ProtNLM"/>
    </source>
</evidence>
<keyword evidence="2" id="KW-0732">Signal</keyword>
<dbReference type="InterPro" id="IPR038602">
    <property type="entry name" value="Mite_allergen_7_sf"/>
</dbReference>
<sequence length="264" mass="28402">MQVGINTMVGMRIVQKLATSLLQIQQTNMKLFLVLLLAAPLVLAKPSHKSVRQGPDPEPGDNVPKINGEGYLDELIHQINFEDEGSPMNIPVPGYEDSFESNEKIYELLVSAGSVKSIEGVKRAGDVQVGQEDDDGTSVLSSNLHISGAVLTYNYRVKEKDGGTVEEGKLNSHIDAVEASFFVHIHSNGPNYEAKLGDVETAALGTIGDVEVSHNDLDDAVATMVINSVKDHYDLDVAAAVVAGLTGYLDSSIHKTDVSDFVEK</sequence>
<evidence type="ECO:0000256" key="2">
    <source>
        <dbReference type="SAM" id="SignalP"/>
    </source>
</evidence>